<keyword evidence="5 14" id="KW-0812">Transmembrane</keyword>
<feature type="transmembrane region" description="Helical" evidence="14">
    <location>
        <begin position="122"/>
        <end position="140"/>
    </location>
</feature>
<comment type="subcellular location">
    <subcellularLocation>
        <location evidence="14">Cell inner membrane</location>
        <topology evidence="14">Multi-pass membrane protein</topology>
    </subcellularLocation>
    <subcellularLocation>
        <location evidence="1">Cell membrane</location>
        <topology evidence="1">Multi-pass membrane protein</topology>
    </subcellularLocation>
</comment>
<comment type="similarity">
    <text evidence="2 13">Belongs to the sodium:solute symporter (SSF) (TC 2.A.21) family.</text>
</comment>
<evidence type="ECO:0000256" key="11">
    <source>
        <dbReference type="ARBA" id="ARBA00023201"/>
    </source>
</evidence>
<feature type="transmembrane region" description="Helical" evidence="14">
    <location>
        <begin position="361"/>
        <end position="379"/>
    </location>
</feature>
<keyword evidence="14" id="KW-0997">Cell inner membrane</keyword>
<sequence length="477" mass="51243">MIYAFIGFLSLFTLVGISSALFSRGTKADYYLASAGIPPWLVGLSAVATNNSGYMFIGVIGYTYITGLASIWLMVGWIAGDFIASLYVHKRLSCATNSSGEVSYAGVLSNWYGQNHSTLQRMIGVISLLFLLIYASAQMVAGSKALHVLLDWPLWSGAVAGAILICLYCFAGGIRASIWTDAAQSLVMIGAMGTLLVVALADLGGLSVTLDRMRAVEGFMDWFPQALVLPGWSGVALFVVSWLFAGFSVIGQPHVMVRFMALSDSSKMHRARAWYYLWFILFYCMATGVGLLSRVYIADVGSFDAELALPTMAIELLPPMLVGLILAGIFAATMSTADSLLLSCSAAITHDILPHKTEKTWLLKLATVFITAIALLLALTNNQSVFSLVIFSWSGLASAFGPLILVLCLGWKPSQLVSITAVLIGFSSAIVWRGLGFHGAVYEGLPGILAGLLVLYLARQFCRPVELGEVNSLESSR</sequence>
<protein>
    <recommendedName>
        <fullName evidence="14">Sodium/proline symporter</fullName>
    </recommendedName>
    <alternativeName>
        <fullName evidence="14">Proline permease</fullName>
    </alternativeName>
</protein>
<dbReference type="PANTHER" id="PTHR48086">
    <property type="entry name" value="SODIUM/PROLINE SYMPORTER-RELATED"/>
    <property type="match status" value="1"/>
</dbReference>
<feature type="transmembrane region" description="Helical" evidence="14">
    <location>
        <begin position="54"/>
        <end position="80"/>
    </location>
</feature>
<evidence type="ECO:0000256" key="3">
    <source>
        <dbReference type="ARBA" id="ARBA00022448"/>
    </source>
</evidence>
<feature type="transmembrane region" description="Helical" evidence="14">
    <location>
        <begin position="317"/>
        <end position="341"/>
    </location>
</feature>
<evidence type="ECO:0000256" key="14">
    <source>
        <dbReference type="RuleBase" id="RU366012"/>
    </source>
</evidence>
<feature type="transmembrane region" description="Helical" evidence="14">
    <location>
        <begin position="230"/>
        <end position="252"/>
    </location>
</feature>
<dbReference type="Proteomes" id="UP001569414">
    <property type="component" value="Unassembled WGS sequence"/>
</dbReference>
<name>A0ABV4NQV2_9GAMM</name>
<dbReference type="CDD" id="cd11475">
    <property type="entry name" value="SLC5sbd_PutP"/>
    <property type="match status" value="1"/>
</dbReference>
<evidence type="ECO:0000256" key="8">
    <source>
        <dbReference type="ARBA" id="ARBA00023053"/>
    </source>
</evidence>
<feature type="transmembrane region" description="Helical" evidence="14">
    <location>
        <begin position="441"/>
        <end position="458"/>
    </location>
</feature>
<evidence type="ECO:0000313" key="16">
    <source>
        <dbReference type="Proteomes" id="UP001569414"/>
    </source>
</evidence>
<comment type="catalytic activity">
    <reaction evidence="12">
        <text>L-proline(in) + Na(+)(in) = L-proline(out) + Na(+)(out)</text>
        <dbReference type="Rhea" id="RHEA:28967"/>
        <dbReference type="ChEBI" id="CHEBI:29101"/>
        <dbReference type="ChEBI" id="CHEBI:60039"/>
    </reaction>
</comment>
<feature type="transmembrane region" description="Helical" evidence="14">
    <location>
        <begin position="416"/>
        <end position="435"/>
    </location>
</feature>
<dbReference type="Pfam" id="PF00474">
    <property type="entry name" value="SSF"/>
    <property type="match status" value="1"/>
</dbReference>
<dbReference type="PANTHER" id="PTHR48086:SF3">
    <property type="entry name" value="SODIUM_PROLINE SYMPORTER"/>
    <property type="match status" value="1"/>
</dbReference>
<keyword evidence="14" id="KW-0029">Amino-acid transport</keyword>
<keyword evidence="4" id="KW-1003">Cell membrane</keyword>
<comment type="caution">
    <text evidence="15">The sequence shown here is derived from an EMBL/GenBank/DDBJ whole genome shotgun (WGS) entry which is preliminary data.</text>
</comment>
<evidence type="ECO:0000256" key="10">
    <source>
        <dbReference type="ARBA" id="ARBA00023136"/>
    </source>
</evidence>
<keyword evidence="7 14" id="KW-1133">Transmembrane helix</keyword>
<dbReference type="InterPro" id="IPR011851">
    <property type="entry name" value="Na/Pro_symporter"/>
</dbReference>
<evidence type="ECO:0000256" key="6">
    <source>
        <dbReference type="ARBA" id="ARBA00022847"/>
    </source>
</evidence>
<evidence type="ECO:0000256" key="5">
    <source>
        <dbReference type="ARBA" id="ARBA00022692"/>
    </source>
</evidence>
<keyword evidence="3 14" id="KW-0813">Transport</keyword>
<comment type="function">
    <text evidence="14">Catalyzes the sodium-dependent uptake of extracellular L-proline.</text>
</comment>
<evidence type="ECO:0000256" key="12">
    <source>
        <dbReference type="ARBA" id="ARBA00033708"/>
    </source>
</evidence>
<dbReference type="InterPro" id="IPR038377">
    <property type="entry name" value="Na/Glc_symporter_sf"/>
</dbReference>
<evidence type="ECO:0000256" key="13">
    <source>
        <dbReference type="RuleBase" id="RU362091"/>
    </source>
</evidence>
<dbReference type="InterPro" id="IPR001734">
    <property type="entry name" value="Na/solute_symporter"/>
</dbReference>
<evidence type="ECO:0000256" key="1">
    <source>
        <dbReference type="ARBA" id="ARBA00004651"/>
    </source>
</evidence>
<organism evidence="15 16">
    <name type="scientific">Microbulbifer echini</name>
    <dbReference type="NCBI Taxonomy" id="1529067"/>
    <lineage>
        <taxon>Bacteria</taxon>
        <taxon>Pseudomonadati</taxon>
        <taxon>Pseudomonadota</taxon>
        <taxon>Gammaproteobacteria</taxon>
        <taxon>Cellvibrionales</taxon>
        <taxon>Microbulbiferaceae</taxon>
        <taxon>Microbulbifer</taxon>
    </lineage>
</organism>
<gene>
    <name evidence="15" type="ORF">ACCI51_14130</name>
</gene>
<evidence type="ECO:0000256" key="2">
    <source>
        <dbReference type="ARBA" id="ARBA00006434"/>
    </source>
</evidence>
<dbReference type="PROSITE" id="PS50283">
    <property type="entry name" value="NA_SOLUT_SYMP_3"/>
    <property type="match status" value="1"/>
</dbReference>
<feature type="transmembrane region" description="Helical" evidence="14">
    <location>
        <begin position="186"/>
        <end position="210"/>
    </location>
</feature>
<keyword evidence="10 14" id="KW-0472">Membrane</keyword>
<comment type="caution">
    <text evidence="14">Lacks conserved residue(s) required for the propagation of feature annotation.</text>
</comment>
<keyword evidence="11 14" id="KW-0739">Sodium transport</keyword>
<evidence type="ECO:0000313" key="15">
    <source>
        <dbReference type="EMBL" id="MFA0791690.1"/>
    </source>
</evidence>
<reference evidence="15 16" key="1">
    <citation type="submission" date="2024-08" db="EMBL/GenBank/DDBJ databases">
        <authorList>
            <person name="Ishaq N."/>
        </authorList>
    </citation>
    <scope>NUCLEOTIDE SEQUENCE [LARGE SCALE GENOMIC DNA]</scope>
    <source>
        <strain evidence="15 16">JCM 30400</strain>
    </source>
</reference>
<dbReference type="RefSeq" id="WP_371844199.1">
    <property type="nucleotide sequence ID" value="NZ_JBGMEL010000014.1"/>
</dbReference>
<dbReference type="InterPro" id="IPR050277">
    <property type="entry name" value="Sodium:Solute_Symporter"/>
</dbReference>
<feature type="transmembrane region" description="Helical" evidence="14">
    <location>
        <begin position="273"/>
        <end position="297"/>
    </location>
</feature>
<evidence type="ECO:0000256" key="7">
    <source>
        <dbReference type="ARBA" id="ARBA00022989"/>
    </source>
</evidence>
<accession>A0ABV4NQV2</accession>
<dbReference type="Gene3D" id="1.20.1730.10">
    <property type="entry name" value="Sodium/glucose cotransporter"/>
    <property type="match status" value="1"/>
</dbReference>
<proteinExistence type="inferred from homology"/>
<evidence type="ECO:0000256" key="4">
    <source>
        <dbReference type="ARBA" id="ARBA00022475"/>
    </source>
</evidence>
<dbReference type="EMBL" id="JBGMEL010000014">
    <property type="protein sequence ID" value="MFA0791690.1"/>
    <property type="molecule type" value="Genomic_DNA"/>
</dbReference>
<evidence type="ECO:0000256" key="9">
    <source>
        <dbReference type="ARBA" id="ARBA00023065"/>
    </source>
</evidence>
<keyword evidence="8 14" id="KW-0915">Sodium</keyword>
<keyword evidence="6 14" id="KW-0769">Symport</keyword>
<feature type="transmembrane region" description="Helical" evidence="14">
    <location>
        <begin position="385"/>
        <end position="409"/>
    </location>
</feature>
<feature type="transmembrane region" description="Helical" evidence="14">
    <location>
        <begin position="152"/>
        <end position="174"/>
    </location>
</feature>
<keyword evidence="16" id="KW-1185">Reference proteome</keyword>
<keyword evidence="9 14" id="KW-0406">Ion transport</keyword>